<dbReference type="Gene3D" id="3.20.170.20">
    <property type="entry name" value="Protein of unknown function DUF952"/>
    <property type="match status" value="1"/>
</dbReference>
<reference evidence="1" key="1">
    <citation type="submission" date="2021-10" db="EMBL/GenBank/DDBJ databases">
        <authorList>
            <person name="Dean J.D."/>
            <person name="Kim M.K."/>
            <person name="Newey C.N."/>
            <person name="Stoker T.S."/>
            <person name="Thompson D.W."/>
            <person name="Grose J.H."/>
        </authorList>
    </citation>
    <scope>NUCLEOTIDE SEQUENCE</scope>
    <source>
        <strain evidence="1">BT635</strain>
    </source>
</reference>
<name>A0ABS8AAF6_9BACT</name>
<dbReference type="Proteomes" id="UP001165297">
    <property type="component" value="Unassembled WGS sequence"/>
</dbReference>
<proteinExistence type="predicted"/>
<dbReference type="SUPFAM" id="SSF56399">
    <property type="entry name" value="ADP-ribosylation"/>
    <property type="match status" value="1"/>
</dbReference>
<evidence type="ECO:0000313" key="2">
    <source>
        <dbReference type="Proteomes" id="UP001165297"/>
    </source>
</evidence>
<sequence>MSPAAFLYRIADQSDWDRAQQTGFFASPDLANEGFIHCSHQTQILETARRYYAGRRDMVLLEIDEARLLAAGVRVEREWVQARGQAFAHVFGPIPLTAIIRPLPFQPGADGAFALPAELAGSRQPPGSS</sequence>
<accession>A0ABS8AAF6</accession>
<dbReference type="InterPro" id="IPR009297">
    <property type="entry name" value="DUF952"/>
</dbReference>
<organism evidence="1 2">
    <name type="scientific">Hymenobacter nitidus</name>
    <dbReference type="NCBI Taxonomy" id="2880929"/>
    <lineage>
        <taxon>Bacteria</taxon>
        <taxon>Pseudomonadati</taxon>
        <taxon>Bacteroidota</taxon>
        <taxon>Cytophagia</taxon>
        <taxon>Cytophagales</taxon>
        <taxon>Hymenobacteraceae</taxon>
        <taxon>Hymenobacter</taxon>
    </lineage>
</organism>
<keyword evidence="2" id="KW-1185">Reference proteome</keyword>
<evidence type="ECO:0000313" key="1">
    <source>
        <dbReference type="EMBL" id="MCB2377383.1"/>
    </source>
</evidence>
<dbReference type="RefSeq" id="WP_226184220.1">
    <property type="nucleotide sequence ID" value="NZ_JAJADQ010000003.1"/>
</dbReference>
<gene>
    <name evidence="1" type="ORF">LGH70_07315</name>
</gene>
<dbReference type="Pfam" id="PF06108">
    <property type="entry name" value="DUF952"/>
    <property type="match status" value="1"/>
</dbReference>
<dbReference type="PANTHER" id="PTHR34129">
    <property type="entry name" value="BLR1139 PROTEIN"/>
    <property type="match status" value="1"/>
</dbReference>
<comment type="caution">
    <text evidence="1">The sequence shown here is derived from an EMBL/GenBank/DDBJ whole genome shotgun (WGS) entry which is preliminary data.</text>
</comment>
<dbReference type="PANTHER" id="PTHR34129:SF1">
    <property type="entry name" value="DUF952 DOMAIN-CONTAINING PROTEIN"/>
    <property type="match status" value="1"/>
</dbReference>
<protein>
    <submittedName>
        <fullName evidence="1">DUF952 domain-containing protein</fullName>
    </submittedName>
</protein>
<dbReference type="EMBL" id="JAJADQ010000003">
    <property type="protein sequence ID" value="MCB2377383.1"/>
    <property type="molecule type" value="Genomic_DNA"/>
</dbReference>